<proteinExistence type="predicted"/>
<evidence type="ECO:0000313" key="1">
    <source>
        <dbReference type="EMBL" id="CAG8857256.1"/>
    </source>
</evidence>
<organism evidence="1 2">
    <name type="scientific">Gigaspora margarita</name>
    <dbReference type="NCBI Taxonomy" id="4874"/>
    <lineage>
        <taxon>Eukaryota</taxon>
        <taxon>Fungi</taxon>
        <taxon>Fungi incertae sedis</taxon>
        <taxon>Mucoromycota</taxon>
        <taxon>Glomeromycotina</taxon>
        <taxon>Glomeromycetes</taxon>
        <taxon>Diversisporales</taxon>
        <taxon>Gigasporaceae</taxon>
        <taxon>Gigaspora</taxon>
    </lineage>
</organism>
<reference evidence="1 2" key="1">
    <citation type="submission" date="2021-06" db="EMBL/GenBank/DDBJ databases">
        <authorList>
            <person name="Kallberg Y."/>
            <person name="Tangrot J."/>
            <person name="Rosling A."/>
        </authorList>
    </citation>
    <scope>NUCLEOTIDE SEQUENCE [LARGE SCALE GENOMIC DNA]</scope>
    <source>
        <strain evidence="1 2">120-4 pot B 10/14</strain>
    </source>
</reference>
<feature type="non-terminal residue" evidence="1">
    <location>
        <position position="57"/>
    </location>
</feature>
<sequence>VLYHLVDSWLDPQFNTRINVINNLARDPNLYTILLGWYTMENQSVYMNDQNIEDRSN</sequence>
<gene>
    <name evidence="1" type="ORF">GMARGA_LOCUS46077</name>
</gene>
<dbReference type="EMBL" id="CAJVQB010168796">
    <property type="protein sequence ID" value="CAG8857256.1"/>
    <property type="molecule type" value="Genomic_DNA"/>
</dbReference>
<protein>
    <submittedName>
        <fullName evidence="1">38082_t:CDS:1</fullName>
    </submittedName>
</protein>
<dbReference type="Proteomes" id="UP000789901">
    <property type="component" value="Unassembled WGS sequence"/>
</dbReference>
<name>A0ABN7XR55_GIGMA</name>
<keyword evidence="2" id="KW-1185">Reference proteome</keyword>
<accession>A0ABN7XR55</accession>
<comment type="caution">
    <text evidence="1">The sequence shown here is derived from an EMBL/GenBank/DDBJ whole genome shotgun (WGS) entry which is preliminary data.</text>
</comment>
<evidence type="ECO:0000313" key="2">
    <source>
        <dbReference type="Proteomes" id="UP000789901"/>
    </source>
</evidence>
<feature type="non-terminal residue" evidence="1">
    <location>
        <position position="1"/>
    </location>
</feature>